<dbReference type="EMBL" id="JACHHZ010000001">
    <property type="protein sequence ID" value="MBB6091349.1"/>
    <property type="molecule type" value="Genomic_DNA"/>
</dbReference>
<keyword evidence="3" id="KW-1185">Reference proteome</keyword>
<sequence>MALFNAGQTTHSRRSPASARLASGFTVVEIIAAIAVVAIGLIGIAALYGEALQTEISTEPRAQAARLAQDMSDRIVRNTTGRAGYASVVGVLCTTETRDPRPLNAASQEAACWQDEVEKQLPNGSGAITRDLMTNPPTYVVSVSWSAPGSGASSYVLRVQPVK</sequence>
<reference evidence="2 3" key="1">
    <citation type="submission" date="2020-08" db="EMBL/GenBank/DDBJ databases">
        <title>Genomic Encyclopedia of Type Strains, Phase IV (KMG-IV): sequencing the most valuable type-strain genomes for metagenomic binning, comparative biology and taxonomic classification.</title>
        <authorList>
            <person name="Goeker M."/>
        </authorList>
    </citation>
    <scope>NUCLEOTIDE SEQUENCE [LARGE SCALE GENOMIC DNA]</scope>
    <source>
        <strain evidence="2 3">DSM 26723</strain>
    </source>
</reference>
<gene>
    <name evidence="2" type="ORF">HNQ60_000195</name>
</gene>
<dbReference type="NCBIfam" id="TIGR02523">
    <property type="entry name" value="type_IV_pilV"/>
    <property type="match status" value="1"/>
</dbReference>
<dbReference type="Proteomes" id="UP000588068">
    <property type="component" value="Unassembled WGS sequence"/>
</dbReference>
<organism evidence="2 3">
    <name type="scientific">Povalibacter uvarum</name>
    <dbReference type="NCBI Taxonomy" id="732238"/>
    <lineage>
        <taxon>Bacteria</taxon>
        <taxon>Pseudomonadati</taxon>
        <taxon>Pseudomonadota</taxon>
        <taxon>Gammaproteobacteria</taxon>
        <taxon>Steroidobacterales</taxon>
        <taxon>Steroidobacteraceae</taxon>
        <taxon>Povalibacter</taxon>
    </lineage>
</organism>
<protein>
    <submittedName>
        <fullName evidence="2">Type IV pilus assembly protein PilV</fullName>
    </submittedName>
</protein>
<keyword evidence="1" id="KW-0812">Transmembrane</keyword>
<dbReference type="RefSeq" id="WP_184329153.1">
    <property type="nucleotide sequence ID" value="NZ_JACHHZ010000001.1"/>
</dbReference>
<name>A0A841HFX5_9GAMM</name>
<evidence type="ECO:0000313" key="3">
    <source>
        <dbReference type="Proteomes" id="UP000588068"/>
    </source>
</evidence>
<feature type="transmembrane region" description="Helical" evidence="1">
    <location>
        <begin position="21"/>
        <end position="48"/>
    </location>
</feature>
<dbReference type="InterPro" id="IPR013362">
    <property type="entry name" value="Pilus_4_PilV"/>
</dbReference>
<keyword evidence="1" id="KW-1133">Transmembrane helix</keyword>
<dbReference type="AlphaFoldDB" id="A0A841HFX5"/>
<evidence type="ECO:0000256" key="1">
    <source>
        <dbReference type="SAM" id="Phobius"/>
    </source>
</evidence>
<proteinExistence type="predicted"/>
<keyword evidence="1" id="KW-0472">Membrane</keyword>
<comment type="caution">
    <text evidence="2">The sequence shown here is derived from an EMBL/GenBank/DDBJ whole genome shotgun (WGS) entry which is preliminary data.</text>
</comment>
<evidence type="ECO:0000313" key="2">
    <source>
        <dbReference type="EMBL" id="MBB6091349.1"/>
    </source>
</evidence>
<accession>A0A841HFX5</accession>